<evidence type="ECO:0000256" key="2">
    <source>
        <dbReference type="SAM" id="MobiDB-lite"/>
    </source>
</evidence>
<accession>A0A1I4D4H0</accession>
<sequence>MKYMLLMQFGQQAVFPPISTWPPEDVTAHIEFMHSADEKLTASGELVETQGLAMPDQARTVRAGDGGTPVVTDGPYPEAKDFLIGYWIVDCDSQERAIELAASLSAAPGPGGKPLNMPILAAMVQGAATGLDMLRALGTDGRLAGHHRFHTARAHLLEMGGDPQAAVDDYRVAASRTMSVPEREYLTARAARLAATTSGSVRRTCRAFDVRGSRRATPVIHRTGFQGSPAAPGAPPRASVGDDRRSLIPAARHRQIRH</sequence>
<dbReference type="Pfam" id="PF03795">
    <property type="entry name" value="YCII"/>
    <property type="match status" value="1"/>
</dbReference>
<organism evidence="4 5">
    <name type="scientific">Streptosporangium canum</name>
    <dbReference type="NCBI Taxonomy" id="324952"/>
    <lineage>
        <taxon>Bacteria</taxon>
        <taxon>Bacillati</taxon>
        <taxon>Actinomycetota</taxon>
        <taxon>Actinomycetes</taxon>
        <taxon>Streptosporangiales</taxon>
        <taxon>Streptosporangiaceae</taxon>
        <taxon>Streptosporangium</taxon>
    </lineage>
</organism>
<gene>
    <name evidence="4" type="ORF">SAMN05216275_13873</name>
</gene>
<dbReference type="SUPFAM" id="SSF54909">
    <property type="entry name" value="Dimeric alpha+beta barrel"/>
    <property type="match status" value="1"/>
</dbReference>
<dbReference type="PANTHER" id="PTHR35174:SF3">
    <property type="entry name" value="BLL7171 PROTEIN"/>
    <property type="match status" value="1"/>
</dbReference>
<reference evidence="5" key="1">
    <citation type="submission" date="2016-10" db="EMBL/GenBank/DDBJ databases">
        <authorList>
            <person name="Varghese N."/>
            <person name="Submissions S."/>
        </authorList>
    </citation>
    <scope>NUCLEOTIDE SEQUENCE [LARGE SCALE GENOMIC DNA]</scope>
    <source>
        <strain evidence="5">CGMCC 4.2126</strain>
    </source>
</reference>
<dbReference type="Proteomes" id="UP000199111">
    <property type="component" value="Unassembled WGS sequence"/>
</dbReference>
<evidence type="ECO:0000313" key="4">
    <source>
        <dbReference type="EMBL" id="SFK86921.1"/>
    </source>
</evidence>
<feature type="region of interest" description="Disordered" evidence="2">
    <location>
        <begin position="223"/>
        <end position="258"/>
    </location>
</feature>
<proteinExistence type="inferred from homology"/>
<dbReference type="InterPro" id="IPR005545">
    <property type="entry name" value="YCII"/>
</dbReference>
<dbReference type="RefSeq" id="WP_245789905.1">
    <property type="nucleotide sequence ID" value="NZ_FOQY01000038.1"/>
</dbReference>
<dbReference type="Gene3D" id="3.30.70.1060">
    <property type="entry name" value="Dimeric alpha+beta barrel"/>
    <property type="match status" value="1"/>
</dbReference>
<evidence type="ECO:0000259" key="3">
    <source>
        <dbReference type="Pfam" id="PF03795"/>
    </source>
</evidence>
<dbReference type="AlphaFoldDB" id="A0A1I4D4H0"/>
<feature type="compositionally biased region" description="Low complexity" evidence="2">
    <location>
        <begin position="227"/>
        <end position="239"/>
    </location>
</feature>
<protein>
    <submittedName>
        <fullName evidence="4">Uncharacterized conserved protein</fullName>
    </submittedName>
</protein>
<evidence type="ECO:0000313" key="5">
    <source>
        <dbReference type="Proteomes" id="UP000199111"/>
    </source>
</evidence>
<dbReference type="InterPro" id="IPR011008">
    <property type="entry name" value="Dimeric_a/b-barrel"/>
</dbReference>
<keyword evidence="5" id="KW-1185">Reference proteome</keyword>
<dbReference type="GeneID" id="96304363"/>
<feature type="domain" description="YCII-related" evidence="3">
    <location>
        <begin position="1"/>
        <end position="104"/>
    </location>
</feature>
<dbReference type="EMBL" id="FOQY01000038">
    <property type="protein sequence ID" value="SFK86921.1"/>
    <property type="molecule type" value="Genomic_DNA"/>
</dbReference>
<name>A0A1I4D4H0_9ACTN</name>
<evidence type="ECO:0000256" key="1">
    <source>
        <dbReference type="ARBA" id="ARBA00007689"/>
    </source>
</evidence>
<comment type="similarity">
    <text evidence="1">Belongs to the YciI family.</text>
</comment>
<dbReference type="PANTHER" id="PTHR35174">
    <property type="entry name" value="BLL7171 PROTEIN-RELATED"/>
    <property type="match status" value="1"/>
</dbReference>